<name>A0A974NHK7_9GAMM</name>
<sequence length="181" mass="20052">MKKILFIVIVCGIGTLVQAQSFKCKQSNGRYLYSDKPCVTSSVQAKKTVMTPNGAVVPLANDITPIPLPSVVVTEFFTNIGNACKTENEDALLEQFSEEMQQDIKERIGNKTVFEMVSSVCNKMNVIKEELNKSSEQTLFASKRPSQATVLCFYKETKGLDSCIGNIQITAEHNKLKLNGY</sequence>
<dbReference type="EMBL" id="CP067393">
    <property type="protein sequence ID" value="QQP86693.1"/>
    <property type="molecule type" value="Genomic_DNA"/>
</dbReference>
<dbReference type="KEGG" id="eaz:JHT90_05495"/>
<keyword evidence="3" id="KW-1185">Reference proteome</keyword>
<proteinExistence type="predicted"/>
<feature type="signal peptide" evidence="1">
    <location>
        <begin position="1"/>
        <end position="19"/>
    </location>
</feature>
<dbReference type="RefSeq" id="WP_201095030.1">
    <property type="nucleotide sequence ID" value="NZ_CP067393.1"/>
</dbReference>
<dbReference type="AlphaFoldDB" id="A0A974NHK7"/>
<gene>
    <name evidence="2" type="ORF">JHT90_05495</name>
</gene>
<reference evidence="2 3" key="1">
    <citation type="submission" date="2021-01" db="EMBL/GenBank/DDBJ databases">
        <title>Entomomonas sp. F2A isolated from a house cricket (Acheta domesticus).</title>
        <authorList>
            <person name="Spergser J."/>
            <person name="Busse H.-J."/>
        </authorList>
    </citation>
    <scope>NUCLEOTIDE SEQUENCE [LARGE SCALE GENOMIC DNA]</scope>
    <source>
        <strain evidence="2 3">F2A</strain>
    </source>
</reference>
<evidence type="ECO:0000256" key="1">
    <source>
        <dbReference type="SAM" id="SignalP"/>
    </source>
</evidence>
<accession>A0A974NHK7</accession>
<keyword evidence="1" id="KW-0732">Signal</keyword>
<feature type="chain" id="PRO_5037173676" description="DUF4124 domain-containing protein" evidence="1">
    <location>
        <begin position="20"/>
        <end position="181"/>
    </location>
</feature>
<evidence type="ECO:0000313" key="3">
    <source>
        <dbReference type="Proteomes" id="UP000595278"/>
    </source>
</evidence>
<protein>
    <recommendedName>
        <fullName evidence="4">DUF4124 domain-containing protein</fullName>
    </recommendedName>
</protein>
<organism evidence="2 3">
    <name type="scientific">Entomomonas asaccharolytica</name>
    <dbReference type="NCBI Taxonomy" id="2785331"/>
    <lineage>
        <taxon>Bacteria</taxon>
        <taxon>Pseudomonadati</taxon>
        <taxon>Pseudomonadota</taxon>
        <taxon>Gammaproteobacteria</taxon>
        <taxon>Pseudomonadales</taxon>
        <taxon>Pseudomonadaceae</taxon>
        <taxon>Entomomonas</taxon>
    </lineage>
</organism>
<evidence type="ECO:0008006" key="4">
    <source>
        <dbReference type="Google" id="ProtNLM"/>
    </source>
</evidence>
<dbReference type="Proteomes" id="UP000595278">
    <property type="component" value="Chromosome"/>
</dbReference>
<evidence type="ECO:0000313" key="2">
    <source>
        <dbReference type="EMBL" id="QQP86693.1"/>
    </source>
</evidence>